<feature type="transmembrane region" description="Helical" evidence="6">
    <location>
        <begin position="54"/>
        <end position="75"/>
    </location>
</feature>
<keyword evidence="3 6" id="KW-0812">Transmembrane</keyword>
<evidence type="ECO:0000313" key="8">
    <source>
        <dbReference type="EMBL" id="VDK43996.1"/>
    </source>
</evidence>
<reference evidence="8 9" key="1">
    <citation type="submission" date="2018-11" db="EMBL/GenBank/DDBJ databases">
        <authorList>
            <consortium name="Pathogen Informatics"/>
        </authorList>
    </citation>
    <scope>NUCLEOTIDE SEQUENCE [LARGE SCALE GENOMIC DNA]</scope>
</reference>
<dbReference type="PANTHER" id="PTHR23294">
    <property type="entry name" value="ET TRANSLATION PRODUCT-RELATED"/>
    <property type="match status" value="1"/>
</dbReference>
<dbReference type="InterPro" id="IPR010291">
    <property type="entry name" value="Ion_channel_UNC-93"/>
</dbReference>
<evidence type="ECO:0008006" key="10">
    <source>
        <dbReference type="Google" id="ProtNLM"/>
    </source>
</evidence>
<gene>
    <name evidence="8" type="ORF">CGOC_LOCUS276</name>
</gene>
<dbReference type="PANTHER" id="PTHR23294:SF18">
    <property type="entry name" value="UNC93-LIKE PROTEIN MFSD11"/>
    <property type="match status" value="1"/>
</dbReference>
<dbReference type="InterPro" id="IPR036259">
    <property type="entry name" value="MFS_trans_sf"/>
</dbReference>
<evidence type="ECO:0000256" key="1">
    <source>
        <dbReference type="ARBA" id="ARBA00004141"/>
    </source>
</evidence>
<dbReference type="AlphaFoldDB" id="A0A3P6PWV4"/>
<evidence type="ECO:0000256" key="7">
    <source>
        <dbReference type="SAM" id="SignalP"/>
    </source>
</evidence>
<evidence type="ECO:0000256" key="2">
    <source>
        <dbReference type="ARBA" id="ARBA00009172"/>
    </source>
</evidence>
<dbReference type="GO" id="GO:0016020">
    <property type="term" value="C:membrane"/>
    <property type="evidence" value="ECO:0007669"/>
    <property type="project" value="UniProtKB-SubCell"/>
</dbReference>
<dbReference type="InterPro" id="IPR051617">
    <property type="entry name" value="UNC-93-like_regulator"/>
</dbReference>
<dbReference type="Gene3D" id="1.20.1250.20">
    <property type="entry name" value="MFS general substrate transporter like domains"/>
    <property type="match status" value="1"/>
</dbReference>
<feature type="chain" id="PRO_5018057500" description="Major facilitator superfamily associated domain-containing protein" evidence="7">
    <location>
        <begin position="24"/>
        <end position="180"/>
    </location>
</feature>
<dbReference type="OrthoDB" id="196103at2759"/>
<name>A0A3P6PWV4_CYLGO</name>
<keyword evidence="5 6" id="KW-0472">Membrane</keyword>
<evidence type="ECO:0000256" key="4">
    <source>
        <dbReference type="ARBA" id="ARBA00022989"/>
    </source>
</evidence>
<keyword evidence="9" id="KW-1185">Reference proteome</keyword>
<feature type="signal peptide" evidence="7">
    <location>
        <begin position="1"/>
        <end position="23"/>
    </location>
</feature>
<comment type="similarity">
    <text evidence="2">Belongs to the unc-93 family.</text>
</comment>
<keyword evidence="4 6" id="KW-1133">Transmembrane helix</keyword>
<dbReference type="Pfam" id="PF05978">
    <property type="entry name" value="UNC-93"/>
    <property type="match status" value="2"/>
</dbReference>
<organism evidence="8 9">
    <name type="scientific">Cylicostephanus goldi</name>
    <name type="common">Nematode worm</name>
    <dbReference type="NCBI Taxonomy" id="71465"/>
    <lineage>
        <taxon>Eukaryota</taxon>
        <taxon>Metazoa</taxon>
        <taxon>Ecdysozoa</taxon>
        <taxon>Nematoda</taxon>
        <taxon>Chromadorea</taxon>
        <taxon>Rhabditida</taxon>
        <taxon>Rhabditina</taxon>
        <taxon>Rhabditomorpha</taxon>
        <taxon>Strongyloidea</taxon>
        <taxon>Strongylidae</taxon>
        <taxon>Cylicostephanus</taxon>
    </lineage>
</organism>
<proteinExistence type="inferred from homology"/>
<sequence length="180" mass="20328">MNRAWWNEMICIICLSIATTSLMTSYDTQSFIVESILHSVHMREPTRIDVHAGYYGPAVLYAAYTTANLFAPWICYRIGSKWTLFVGSLMFPAYQAGFFFLHSLYYYATQALMGIGFASEYSLLLNIQNTSDKELAVYYAGQGLYMSEHSTKSTISRNSALVSAIGNCRLVAFYLLYLVS</sequence>
<accession>A0A3P6PWV4</accession>
<dbReference type="EMBL" id="UYRV01000361">
    <property type="protein sequence ID" value="VDK43996.1"/>
    <property type="molecule type" value="Genomic_DNA"/>
</dbReference>
<evidence type="ECO:0000256" key="6">
    <source>
        <dbReference type="SAM" id="Phobius"/>
    </source>
</evidence>
<dbReference type="Proteomes" id="UP000271889">
    <property type="component" value="Unassembled WGS sequence"/>
</dbReference>
<comment type="subcellular location">
    <subcellularLocation>
        <location evidence="1">Membrane</location>
        <topology evidence="1">Multi-pass membrane protein</topology>
    </subcellularLocation>
</comment>
<feature type="transmembrane region" description="Helical" evidence="6">
    <location>
        <begin position="82"/>
        <end position="101"/>
    </location>
</feature>
<evidence type="ECO:0000256" key="3">
    <source>
        <dbReference type="ARBA" id="ARBA00022692"/>
    </source>
</evidence>
<evidence type="ECO:0000256" key="5">
    <source>
        <dbReference type="ARBA" id="ARBA00023136"/>
    </source>
</evidence>
<protein>
    <recommendedName>
        <fullName evidence="10">Major facilitator superfamily associated domain-containing protein</fullName>
    </recommendedName>
</protein>
<evidence type="ECO:0000313" key="9">
    <source>
        <dbReference type="Proteomes" id="UP000271889"/>
    </source>
</evidence>
<keyword evidence="7" id="KW-0732">Signal</keyword>